<evidence type="ECO:0000313" key="2">
    <source>
        <dbReference type="Proteomes" id="UP000775213"/>
    </source>
</evidence>
<protein>
    <submittedName>
        <fullName evidence="1">Uncharacterized protein</fullName>
    </submittedName>
</protein>
<accession>A0AAV7G0K4</accession>
<sequence>MEVNHVSLNDLGFLDGKNKYRSFKDALSGSSSSVIFPDLKATTHGDKTTLWISEEEAENLTSFCFLLKQAENLDLLADDPSTETLRTRDNDRRRQLRSMLGVTFVNTSQTPPHKIFSLSPKLSLSPS</sequence>
<dbReference type="Proteomes" id="UP000775213">
    <property type="component" value="Unassembled WGS sequence"/>
</dbReference>
<comment type="caution">
    <text evidence="1">The sequence shown here is derived from an EMBL/GenBank/DDBJ whole genome shotgun (WGS) entry which is preliminary data.</text>
</comment>
<dbReference type="EMBL" id="JAGFBR010000019">
    <property type="protein sequence ID" value="KAH0449233.1"/>
    <property type="molecule type" value="Genomic_DNA"/>
</dbReference>
<reference evidence="1 2" key="1">
    <citation type="journal article" date="2021" name="Hortic Res">
        <title>Chromosome-scale assembly of the Dendrobium chrysotoxum genome enhances the understanding of orchid evolution.</title>
        <authorList>
            <person name="Zhang Y."/>
            <person name="Zhang G.Q."/>
            <person name="Zhang D."/>
            <person name="Liu X.D."/>
            <person name="Xu X.Y."/>
            <person name="Sun W.H."/>
            <person name="Yu X."/>
            <person name="Zhu X."/>
            <person name="Wang Z.W."/>
            <person name="Zhao X."/>
            <person name="Zhong W.Y."/>
            <person name="Chen H."/>
            <person name="Yin W.L."/>
            <person name="Huang T."/>
            <person name="Niu S.C."/>
            <person name="Liu Z.J."/>
        </authorList>
    </citation>
    <scope>NUCLEOTIDE SEQUENCE [LARGE SCALE GENOMIC DNA]</scope>
    <source>
        <strain evidence="1">Lindl</strain>
    </source>
</reference>
<proteinExistence type="predicted"/>
<gene>
    <name evidence="1" type="ORF">IEQ34_023033</name>
</gene>
<organism evidence="1 2">
    <name type="scientific">Dendrobium chrysotoxum</name>
    <name type="common">Orchid</name>
    <dbReference type="NCBI Taxonomy" id="161865"/>
    <lineage>
        <taxon>Eukaryota</taxon>
        <taxon>Viridiplantae</taxon>
        <taxon>Streptophyta</taxon>
        <taxon>Embryophyta</taxon>
        <taxon>Tracheophyta</taxon>
        <taxon>Spermatophyta</taxon>
        <taxon>Magnoliopsida</taxon>
        <taxon>Liliopsida</taxon>
        <taxon>Asparagales</taxon>
        <taxon>Orchidaceae</taxon>
        <taxon>Epidendroideae</taxon>
        <taxon>Malaxideae</taxon>
        <taxon>Dendrobiinae</taxon>
        <taxon>Dendrobium</taxon>
    </lineage>
</organism>
<evidence type="ECO:0000313" key="1">
    <source>
        <dbReference type="EMBL" id="KAH0449233.1"/>
    </source>
</evidence>
<name>A0AAV7G0K4_DENCH</name>
<keyword evidence="2" id="KW-1185">Reference proteome</keyword>
<dbReference type="AlphaFoldDB" id="A0AAV7G0K4"/>